<sequence>MAQGQSGRLLSLDLLRGLTVIGMILVNSAAYLQSLGGFPAYPVLLHSAWAGYTAADAVFPAFIIMVGVSIAASMAPVKATGEASAGMIGQVGLRSLRLIAFGLLISNIYWLADFDHNHWRAFGVLQRIGLTFFATALIYLYAAPRARLVLAAILLLAYWPLTLLPCPDGIPTDLNAVGANFVSWTERAFLGVHAYRTGPHGYDPEGLLGVVPSIAQALIGVAAGEWLLAKGRTSTTVIGLAAAGAALTLAGLAWGLVFPPVKALWTSSYVLLSSGPALLALAGLYAAFDLKGWRVWGAGFVLAFGVNAIFAYVLHELASIVLEAEAARWLFAQGARILPPEAASLVPVAAFIAAIWLPVGYLYRRGWIVKI</sequence>
<accession>A0A975IV27</accession>
<feature type="transmembrane region" description="Helical" evidence="1">
    <location>
        <begin position="148"/>
        <end position="165"/>
    </location>
</feature>
<reference evidence="3" key="1">
    <citation type="submission" date="2021-04" db="EMBL/GenBank/DDBJ databases">
        <title>The complete genome sequence of Caulobacter sp. S6.</title>
        <authorList>
            <person name="Tang Y."/>
            <person name="Ouyang W."/>
            <person name="Liu Q."/>
            <person name="Huang B."/>
            <person name="Guo Z."/>
            <person name="Lei P."/>
        </authorList>
    </citation>
    <scope>NUCLEOTIDE SEQUENCE</scope>
    <source>
        <strain evidence="3">S6</strain>
    </source>
</reference>
<dbReference type="EMBL" id="CP073078">
    <property type="protein sequence ID" value="QUD88562.1"/>
    <property type="molecule type" value="Genomic_DNA"/>
</dbReference>
<dbReference type="AlphaFoldDB" id="A0A975IV27"/>
<feature type="transmembrane region" description="Helical" evidence="1">
    <location>
        <begin position="269"/>
        <end position="288"/>
    </location>
</feature>
<organism evidence="3 4">
    <name type="scientific">Phenylobacterium montanum</name>
    <dbReference type="NCBI Taxonomy" id="2823693"/>
    <lineage>
        <taxon>Bacteria</taxon>
        <taxon>Pseudomonadati</taxon>
        <taxon>Pseudomonadota</taxon>
        <taxon>Alphaproteobacteria</taxon>
        <taxon>Caulobacterales</taxon>
        <taxon>Caulobacteraceae</taxon>
        <taxon>Phenylobacterium</taxon>
    </lineage>
</organism>
<dbReference type="KEGG" id="caul:KCG34_01335"/>
<evidence type="ECO:0000256" key="1">
    <source>
        <dbReference type="SAM" id="Phobius"/>
    </source>
</evidence>
<keyword evidence="1" id="KW-1133">Transmembrane helix</keyword>
<protein>
    <submittedName>
        <fullName evidence="3">DUF1624 domain-containing protein</fullName>
    </submittedName>
</protein>
<dbReference type="Proteomes" id="UP000676409">
    <property type="component" value="Chromosome"/>
</dbReference>
<keyword evidence="4" id="KW-1185">Reference proteome</keyword>
<dbReference type="RefSeq" id="WP_211938612.1">
    <property type="nucleotide sequence ID" value="NZ_CP073078.1"/>
</dbReference>
<feature type="transmembrane region" description="Helical" evidence="1">
    <location>
        <begin position="207"/>
        <end position="229"/>
    </location>
</feature>
<dbReference type="PANTHER" id="PTHR31061">
    <property type="entry name" value="LD22376P"/>
    <property type="match status" value="1"/>
</dbReference>
<proteinExistence type="predicted"/>
<feature type="transmembrane region" description="Helical" evidence="1">
    <location>
        <begin position="95"/>
        <end position="112"/>
    </location>
</feature>
<feature type="transmembrane region" description="Helical" evidence="1">
    <location>
        <begin position="12"/>
        <end position="32"/>
    </location>
</feature>
<evidence type="ECO:0000313" key="3">
    <source>
        <dbReference type="EMBL" id="QUD88562.1"/>
    </source>
</evidence>
<name>A0A975IV27_9CAUL</name>
<evidence type="ECO:0000313" key="4">
    <source>
        <dbReference type="Proteomes" id="UP000676409"/>
    </source>
</evidence>
<feature type="transmembrane region" description="Helical" evidence="1">
    <location>
        <begin position="124"/>
        <end position="141"/>
    </location>
</feature>
<keyword evidence="1" id="KW-0472">Membrane</keyword>
<feature type="transmembrane region" description="Helical" evidence="1">
    <location>
        <begin position="52"/>
        <end position="74"/>
    </location>
</feature>
<keyword evidence="1" id="KW-0812">Transmembrane</keyword>
<dbReference type="InterPro" id="IPR012429">
    <property type="entry name" value="HGSNAT_cat"/>
</dbReference>
<evidence type="ECO:0000259" key="2">
    <source>
        <dbReference type="Pfam" id="PF07786"/>
    </source>
</evidence>
<feature type="transmembrane region" description="Helical" evidence="1">
    <location>
        <begin position="236"/>
        <end position="257"/>
    </location>
</feature>
<dbReference type="Pfam" id="PF07786">
    <property type="entry name" value="HGSNAT_cat"/>
    <property type="match status" value="1"/>
</dbReference>
<feature type="domain" description="Heparan-alpha-glucosaminide N-acetyltransferase catalytic" evidence="2">
    <location>
        <begin position="8"/>
        <end position="243"/>
    </location>
</feature>
<dbReference type="PANTHER" id="PTHR31061:SF24">
    <property type="entry name" value="LD22376P"/>
    <property type="match status" value="1"/>
</dbReference>
<gene>
    <name evidence="3" type="ORF">KCG34_01335</name>
</gene>
<feature type="transmembrane region" description="Helical" evidence="1">
    <location>
        <begin position="342"/>
        <end position="363"/>
    </location>
</feature>
<feature type="transmembrane region" description="Helical" evidence="1">
    <location>
        <begin position="300"/>
        <end position="322"/>
    </location>
</feature>